<dbReference type="InterPro" id="IPR029044">
    <property type="entry name" value="Nucleotide-diphossugar_trans"/>
</dbReference>
<dbReference type="OrthoDB" id="46222at2157"/>
<evidence type="ECO:0000256" key="3">
    <source>
        <dbReference type="ARBA" id="ARBA00022679"/>
    </source>
</evidence>
<dbReference type="CAZy" id="GT2">
    <property type="family name" value="Glycosyltransferase Family 2"/>
</dbReference>
<dbReference type="KEGG" id="mpd:MCP_2709"/>
<feature type="domain" description="Glycosyltransferase 2-like" evidence="4">
    <location>
        <begin position="6"/>
        <end position="131"/>
    </location>
</feature>
<dbReference type="Gene3D" id="3.90.550.10">
    <property type="entry name" value="Spore Coat Polysaccharide Biosynthesis Protein SpsA, Chain A"/>
    <property type="match status" value="1"/>
</dbReference>
<keyword evidence="6" id="KW-1185">Reference proteome</keyword>
<reference evidence="5 6" key="1">
    <citation type="journal article" date="2007" name="Appl. Environ. Microbiol.">
        <title>Isolation of key methanogens for global methane emission from rice paddy fields: a novel isolate affiliated with the clone cluster rice cluster I.</title>
        <authorList>
            <person name="Sakai S."/>
            <person name="Imachi H."/>
            <person name="Sekiguchi Y."/>
            <person name="Ohashi A."/>
            <person name="Harada H."/>
            <person name="Kamagata Y."/>
        </authorList>
    </citation>
    <scope>NUCLEOTIDE SEQUENCE [LARGE SCALE GENOMIC DNA]</scope>
    <source>
        <strain evidence="6">DSM 17711 / JCM 13418 / NBRC 101707 / SANAE</strain>
    </source>
</reference>
<protein>
    <submittedName>
        <fullName evidence="5">Glycosyltransferase</fullName>
    </submittedName>
</protein>
<dbReference type="AlphaFoldDB" id="D1Z259"/>
<comment type="similarity">
    <text evidence="1">Belongs to the glycosyltransferase 2 family.</text>
</comment>
<dbReference type="InterPro" id="IPR001173">
    <property type="entry name" value="Glyco_trans_2-like"/>
</dbReference>
<dbReference type="CDD" id="cd04186">
    <property type="entry name" value="GT_2_like_c"/>
    <property type="match status" value="1"/>
</dbReference>
<organism evidence="5 6">
    <name type="scientific">Methanocella paludicola (strain DSM 17711 / JCM 13418 / NBRC 101707 / SANAE)</name>
    <dbReference type="NCBI Taxonomy" id="304371"/>
    <lineage>
        <taxon>Archaea</taxon>
        <taxon>Methanobacteriati</taxon>
        <taxon>Methanobacteriota</taxon>
        <taxon>Stenosarchaea group</taxon>
        <taxon>Methanomicrobia</taxon>
        <taxon>Methanocellales</taxon>
        <taxon>Methanocellaceae</taxon>
        <taxon>Methanocella</taxon>
    </lineage>
</organism>
<evidence type="ECO:0000259" key="4">
    <source>
        <dbReference type="Pfam" id="PF00535"/>
    </source>
</evidence>
<dbReference type="STRING" id="304371.MCP_2709"/>
<dbReference type="PANTHER" id="PTHR43179:SF12">
    <property type="entry name" value="GALACTOFURANOSYLTRANSFERASE GLFT2"/>
    <property type="match status" value="1"/>
</dbReference>
<dbReference type="GeneID" id="8682417"/>
<reference evidence="6" key="3">
    <citation type="journal article" date="2011" name="PLoS ONE">
        <title>Genome sequence of a mesophilic hydrogenotrophic methanogen Methanocella paludicola, the first cultivated representative of the order Methanocellales.</title>
        <authorList>
            <person name="Sakai S."/>
            <person name="Takaki Y."/>
            <person name="Shimamura S."/>
            <person name="Sekine M."/>
            <person name="Tajima T."/>
            <person name="Kosugi H."/>
            <person name="Ichikawa N."/>
            <person name="Tasumi E."/>
            <person name="Hiraki A.T."/>
            <person name="Shimizu A."/>
            <person name="Kato Y."/>
            <person name="Nishiko R."/>
            <person name="Mori K."/>
            <person name="Fujita N."/>
            <person name="Imachi H."/>
            <person name="Takai K."/>
        </authorList>
    </citation>
    <scope>NUCLEOTIDE SEQUENCE [LARGE SCALE GENOMIC DNA]</scope>
    <source>
        <strain evidence="6">DSM 17711 / JCM 13418 / NBRC 101707 / SANAE</strain>
    </source>
</reference>
<keyword evidence="2" id="KW-0328">Glycosyltransferase</keyword>
<dbReference type="eggNOG" id="arCOG01383">
    <property type="taxonomic scope" value="Archaea"/>
</dbReference>
<dbReference type="InParanoid" id="D1Z259"/>
<dbReference type="EMBL" id="AP011532">
    <property type="protein sequence ID" value="BAI62781.1"/>
    <property type="molecule type" value="Genomic_DNA"/>
</dbReference>
<dbReference type="Proteomes" id="UP000001882">
    <property type="component" value="Chromosome"/>
</dbReference>
<evidence type="ECO:0000256" key="1">
    <source>
        <dbReference type="ARBA" id="ARBA00006739"/>
    </source>
</evidence>
<evidence type="ECO:0000313" key="5">
    <source>
        <dbReference type="EMBL" id="BAI62781.1"/>
    </source>
</evidence>
<name>D1Z259_METPS</name>
<sequence length="298" mass="33459">MKPCVTIIILNWNGTDDTAECLDSLISLDYPNYKILLVDNASTDGSVELFRQKYPDIELLVNQENLGFAGGNNAGIKRALEEGADYLLLLNNDTTVEPGFLGRMVGTAESDAGIGIVGPKICMYSDPEKIWSAGGRINMFTGKIGNMGEGLPEKDFAGVREVDYVSGCALLIKSEVARRIGPMEERYFLYFEETDWNLRARSAGYRSVVDYDARIFHKAGISTGKVKDSDYYYGPRNLPLFVSVNGRWYHKLIFYPLFFIRYGLSYLVNLLRGRPGRSRYIARGIGDFINKKYGKLEP</sequence>
<keyword evidence="3" id="KW-0808">Transferase</keyword>
<dbReference type="RefSeq" id="WP_012901455.1">
    <property type="nucleotide sequence ID" value="NC_013665.1"/>
</dbReference>
<dbReference type="SUPFAM" id="SSF53448">
    <property type="entry name" value="Nucleotide-diphospho-sugar transferases"/>
    <property type="match status" value="1"/>
</dbReference>
<dbReference type="PANTHER" id="PTHR43179">
    <property type="entry name" value="RHAMNOSYLTRANSFERASE WBBL"/>
    <property type="match status" value="1"/>
</dbReference>
<evidence type="ECO:0000256" key="2">
    <source>
        <dbReference type="ARBA" id="ARBA00022676"/>
    </source>
</evidence>
<dbReference type="GO" id="GO:0016757">
    <property type="term" value="F:glycosyltransferase activity"/>
    <property type="evidence" value="ECO:0007669"/>
    <property type="project" value="UniProtKB-KW"/>
</dbReference>
<gene>
    <name evidence="5" type="ordered locus">MCP_2709</name>
</gene>
<proteinExistence type="inferred from homology"/>
<evidence type="ECO:0000313" key="6">
    <source>
        <dbReference type="Proteomes" id="UP000001882"/>
    </source>
</evidence>
<dbReference type="Pfam" id="PF00535">
    <property type="entry name" value="Glycos_transf_2"/>
    <property type="match status" value="1"/>
</dbReference>
<accession>D1Z259</accession>
<reference evidence="5 6" key="2">
    <citation type="journal article" date="2008" name="Int. J. Syst. Evol. Microbiol.">
        <title>Methanocella paludicola gen. nov., sp. nov., a methane-producing archaeon, the first isolate of the lineage 'Rice Cluster I', and proposal of the new archaeal order Methanocellales ord. nov.</title>
        <authorList>
            <person name="Sakai S."/>
            <person name="Imachi H."/>
            <person name="Hanada S."/>
            <person name="Ohashi A."/>
            <person name="Harada H."/>
            <person name="Kamagata Y."/>
        </authorList>
    </citation>
    <scope>NUCLEOTIDE SEQUENCE [LARGE SCALE GENOMIC DNA]</scope>
    <source>
        <strain evidence="6">DSM 17711 / JCM 13418 / NBRC 101707 / SANAE</strain>
    </source>
</reference>